<evidence type="ECO:0000313" key="1">
    <source>
        <dbReference type="EMBL" id="GAI72737.1"/>
    </source>
</evidence>
<protein>
    <recommendedName>
        <fullName evidence="2">50S ribosomal protein L29</fullName>
    </recommendedName>
</protein>
<organism evidence="1">
    <name type="scientific">marine sediment metagenome</name>
    <dbReference type="NCBI Taxonomy" id="412755"/>
    <lineage>
        <taxon>unclassified sequences</taxon>
        <taxon>metagenomes</taxon>
        <taxon>ecological metagenomes</taxon>
    </lineage>
</organism>
<reference evidence="1" key="1">
    <citation type="journal article" date="2014" name="Front. Microbiol.">
        <title>High frequency of phylogenetically diverse reductive dehalogenase-homologous genes in deep subseafloor sedimentary metagenomes.</title>
        <authorList>
            <person name="Kawai M."/>
            <person name="Futagami T."/>
            <person name="Toyoda A."/>
            <person name="Takaki Y."/>
            <person name="Nishi S."/>
            <person name="Hori S."/>
            <person name="Arai W."/>
            <person name="Tsubouchi T."/>
            <person name="Morono Y."/>
            <person name="Uchiyama I."/>
            <person name="Ito T."/>
            <person name="Fujiyama A."/>
            <person name="Inagaki F."/>
            <person name="Takami H."/>
        </authorList>
    </citation>
    <scope>NUCLEOTIDE SEQUENCE</scope>
    <source>
        <strain evidence="1">Expedition CK06-06</strain>
    </source>
</reference>
<name>X1QVY0_9ZZZZ</name>
<comment type="caution">
    <text evidence="1">The sequence shown here is derived from an EMBL/GenBank/DDBJ whole genome shotgun (WGS) entry which is preliminary data.</text>
</comment>
<dbReference type="AlphaFoldDB" id="X1QVY0"/>
<sequence length="69" mass="8291">MPQDKKIFIDRLNKVIWQLQISRNKIEEVRGLDDVQAHRAMNTLNLIRREMKALSKEVTAIYKKKLVWK</sequence>
<dbReference type="EMBL" id="BARW01001317">
    <property type="protein sequence ID" value="GAI72737.1"/>
    <property type="molecule type" value="Genomic_DNA"/>
</dbReference>
<proteinExistence type="predicted"/>
<accession>X1QVY0</accession>
<evidence type="ECO:0008006" key="2">
    <source>
        <dbReference type="Google" id="ProtNLM"/>
    </source>
</evidence>
<gene>
    <name evidence="1" type="ORF">S12H4_04321</name>
</gene>